<dbReference type="EMBL" id="BSYO01000013">
    <property type="protein sequence ID" value="GMH13912.1"/>
    <property type="molecule type" value="Genomic_DNA"/>
</dbReference>
<feature type="region of interest" description="Disordered" evidence="1">
    <location>
        <begin position="1"/>
        <end position="75"/>
    </location>
</feature>
<accession>A0AAD3SML5</accession>
<feature type="compositionally biased region" description="Polar residues" evidence="1">
    <location>
        <begin position="1"/>
        <end position="13"/>
    </location>
</feature>
<feature type="compositionally biased region" description="Basic and acidic residues" evidence="1">
    <location>
        <begin position="66"/>
        <end position="75"/>
    </location>
</feature>
<sequence length="116" mass="13132">MHGTVTSRNTIGSLHQPREAKEKKHGEFDPDPSGLQEESSSSKNSSIQKALEEGSPHLEGGPRAFKVRDQVKDTSREIRKFRRKSEIVDLRRIKDLKVPPSKHRLRKGPPIIVFAD</sequence>
<name>A0AAD3SML5_NEPGR</name>
<gene>
    <name evidence="2" type="ORF">Nepgr_015753</name>
</gene>
<dbReference type="Proteomes" id="UP001279734">
    <property type="component" value="Unassembled WGS sequence"/>
</dbReference>
<proteinExistence type="predicted"/>
<reference evidence="2" key="1">
    <citation type="submission" date="2023-05" db="EMBL/GenBank/DDBJ databases">
        <title>Nepenthes gracilis genome sequencing.</title>
        <authorList>
            <person name="Fukushima K."/>
        </authorList>
    </citation>
    <scope>NUCLEOTIDE SEQUENCE</scope>
    <source>
        <strain evidence="2">SING2019-196</strain>
    </source>
</reference>
<keyword evidence="3" id="KW-1185">Reference proteome</keyword>
<comment type="caution">
    <text evidence="2">The sequence shown here is derived from an EMBL/GenBank/DDBJ whole genome shotgun (WGS) entry which is preliminary data.</text>
</comment>
<evidence type="ECO:0000313" key="2">
    <source>
        <dbReference type="EMBL" id="GMH13912.1"/>
    </source>
</evidence>
<evidence type="ECO:0000313" key="3">
    <source>
        <dbReference type="Proteomes" id="UP001279734"/>
    </source>
</evidence>
<dbReference type="AlphaFoldDB" id="A0AAD3SML5"/>
<evidence type="ECO:0000256" key="1">
    <source>
        <dbReference type="SAM" id="MobiDB-lite"/>
    </source>
</evidence>
<feature type="compositionally biased region" description="Basic and acidic residues" evidence="1">
    <location>
        <begin position="16"/>
        <end position="28"/>
    </location>
</feature>
<organism evidence="2 3">
    <name type="scientific">Nepenthes gracilis</name>
    <name type="common">Slender pitcher plant</name>
    <dbReference type="NCBI Taxonomy" id="150966"/>
    <lineage>
        <taxon>Eukaryota</taxon>
        <taxon>Viridiplantae</taxon>
        <taxon>Streptophyta</taxon>
        <taxon>Embryophyta</taxon>
        <taxon>Tracheophyta</taxon>
        <taxon>Spermatophyta</taxon>
        <taxon>Magnoliopsida</taxon>
        <taxon>eudicotyledons</taxon>
        <taxon>Gunneridae</taxon>
        <taxon>Pentapetalae</taxon>
        <taxon>Caryophyllales</taxon>
        <taxon>Nepenthaceae</taxon>
        <taxon>Nepenthes</taxon>
    </lineage>
</organism>
<protein>
    <submittedName>
        <fullName evidence="2">Uncharacterized protein</fullName>
    </submittedName>
</protein>